<sequence>MHVVRLDLAEARLRQAERPAERLAGRRRGLPRRARRAQPLLEAQQHGVAPGPLALRRLRQPRMPAAAPPGRGGSARAVARAAASRSGGRATPSTCATGRSAPGPGARIGTATPVARPPAPGLTWRLQAAGRPSARASCAGPTARLSGRSPGAQLVVSRIRLAGSTRVMARASKAAAAARISSRKAARSSRASAGEAAQRPFGFGEFPVQQQRHRLRPADQGFLCLQALGALLPPGRAAGEEQERQRHGKREQRRQPAAPRGRAAPRRHRGIQAVRRSLRPASSPGTAFRSVQGRGLPLTGRTSAAGVTTQQAAPYSRKREVSGIARYMTET</sequence>
<feature type="compositionally biased region" description="Polar residues" evidence="1">
    <location>
        <begin position="300"/>
        <end position="313"/>
    </location>
</feature>
<feature type="region of interest" description="Disordered" evidence="1">
    <location>
        <begin position="84"/>
        <end position="106"/>
    </location>
</feature>
<proteinExistence type="predicted"/>
<protein>
    <submittedName>
        <fullName evidence="2">Uncharacterized protein</fullName>
    </submittedName>
</protein>
<organism evidence="2 3">
    <name type="scientific">Dankookia rubra</name>
    <dbReference type="NCBI Taxonomy" id="1442381"/>
    <lineage>
        <taxon>Bacteria</taxon>
        <taxon>Pseudomonadati</taxon>
        <taxon>Pseudomonadota</taxon>
        <taxon>Alphaproteobacteria</taxon>
        <taxon>Acetobacterales</taxon>
        <taxon>Roseomonadaceae</taxon>
        <taxon>Dankookia</taxon>
    </lineage>
</organism>
<evidence type="ECO:0000256" key="1">
    <source>
        <dbReference type="SAM" id="MobiDB-lite"/>
    </source>
</evidence>
<gene>
    <name evidence="2" type="ORF">E2C06_06880</name>
</gene>
<keyword evidence="3" id="KW-1185">Reference proteome</keyword>
<comment type="caution">
    <text evidence="2">The sequence shown here is derived from an EMBL/GenBank/DDBJ whole genome shotgun (WGS) entry which is preliminary data.</text>
</comment>
<reference evidence="2 3" key="1">
    <citation type="journal article" date="2016" name="J. Microbiol.">
        <title>Dankookia rubra gen. nov., sp. nov., an alphaproteobacterium isolated from sediment of a shallow stream.</title>
        <authorList>
            <person name="Kim W.H."/>
            <person name="Kim D.H."/>
            <person name="Kang K."/>
            <person name="Ahn T.Y."/>
        </authorList>
    </citation>
    <scope>NUCLEOTIDE SEQUENCE [LARGE SCALE GENOMIC DNA]</scope>
    <source>
        <strain evidence="2 3">JCM30602</strain>
    </source>
</reference>
<evidence type="ECO:0000313" key="3">
    <source>
        <dbReference type="Proteomes" id="UP000295096"/>
    </source>
</evidence>
<dbReference type="Proteomes" id="UP000295096">
    <property type="component" value="Unassembled WGS sequence"/>
</dbReference>
<evidence type="ECO:0000313" key="2">
    <source>
        <dbReference type="EMBL" id="TDH63546.1"/>
    </source>
</evidence>
<dbReference type="EMBL" id="SMSJ01000005">
    <property type="protein sequence ID" value="TDH63546.1"/>
    <property type="molecule type" value="Genomic_DNA"/>
</dbReference>
<dbReference type="AlphaFoldDB" id="A0A4R5QK33"/>
<feature type="region of interest" description="Disordered" evidence="1">
    <location>
        <begin position="237"/>
        <end position="314"/>
    </location>
</feature>
<dbReference type="RefSeq" id="WP_165982256.1">
    <property type="nucleotide sequence ID" value="NZ_SMSJ01000005.1"/>
</dbReference>
<accession>A0A4R5QK33</accession>
<name>A0A4R5QK33_9PROT</name>